<keyword evidence="2" id="KW-1185">Reference proteome</keyword>
<gene>
    <name evidence="1" type="ORF">ABGF40_00410</name>
</gene>
<evidence type="ECO:0008006" key="3">
    <source>
        <dbReference type="Google" id="ProtNLM"/>
    </source>
</evidence>
<organism evidence="1 2">
    <name type="scientific">Helcococcus bovis</name>
    <dbReference type="NCBI Taxonomy" id="3153252"/>
    <lineage>
        <taxon>Bacteria</taxon>
        <taxon>Bacillati</taxon>
        <taxon>Bacillota</taxon>
        <taxon>Tissierellia</taxon>
        <taxon>Tissierellales</taxon>
        <taxon>Peptoniphilaceae</taxon>
        <taxon>Helcococcus</taxon>
    </lineage>
</organism>
<protein>
    <recommendedName>
        <fullName evidence="3">Peptidase C39-like domain-containing protein</fullName>
    </recommendedName>
</protein>
<reference evidence="1 2" key="1">
    <citation type="journal article" date="2024" name="Front. Microbiol.">
        <title>Pangenomic and biochemical analyses of Helcococcus ovis reveal widespread tetracycline resistance and a novel bacterial species, Helcococcus bovis.</title>
        <authorList>
            <person name="Cunha F."/>
            <person name="Zhai Y."/>
            <person name="Casaro S."/>
            <person name="Jones K.L."/>
            <person name="Hernandez M."/>
            <person name="Bisinotto R.S."/>
            <person name="Kariyawasam S."/>
            <person name="Brown M.B."/>
            <person name="Phillips A."/>
            <person name="Jeong K.C."/>
            <person name="Galvao K.N."/>
        </authorList>
    </citation>
    <scope>NUCLEOTIDE SEQUENCE [LARGE SCALE GENOMIC DNA]</scope>
    <source>
        <strain evidence="1 2">KG197</strain>
    </source>
</reference>
<accession>A0ABW9F496</accession>
<dbReference type="Proteomes" id="UP001629536">
    <property type="component" value="Unassembled WGS sequence"/>
</dbReference>
<dbReference type="EMBL" id="JBFNFH010000001">
    <property type="protein sequence ID" value="MFM1524132.1"/>
    <property type="molecule type" value="Genomic_DNA"/>
</dbReference>
<dbReference type="RefSeq" id="WP_408105199.1">
    <property type="nucleotide sequence ID" value="NZ_JBFNFH010000001.1"/>
</dbReference>
<sequence>MNYINKLLFTNDYGFFDKISKEQIRKLTMINIEHFNWYTTDDFTKAKNHCAAVTSTNLDLYFTKLNYFSKEDVFNEHHSKIKNGPVLSFKNKTKKILSSKGKEIKSKTFNFNKIKHIKESVNKNNISAILLYSSLFSWHWILCVGYIELYNNTDVLIIIDNWYNKIRYYIPNKKSKIVSVIKFYEDKN</sequence>
<comment type="caution">
    <text evidence="1">The sequence shown here is derived from an EMBL/GenBank/DDBJ whole genome shotgun (WGS) entry which is preliminary data.</text>
</comment>
<evidence type="ECO:0000313" key="2">
    <source>
        <dbReference type="Proteomes" id="UP001629536"/>
    </source>
</evidence>
<proteinExistence type="predicted"/>
<name>A0ABW9F496_9FIRM</name>
<evidence type="ECO:0000313" key="1">
    <source>
        <dbReference type="EMBL" id="MFM1524132.1"/>
    </source>
</evidence>